<dbReference type="EMBL" id="QKZQ01000028">
    <property type="protein sequence ID" value="PZX36739.1"/>
    <property type="molecule type" value="Genomic_DNA"/>
</dbReference>
<dbReference type="Pfam" id="PF12974">
    <property type="entry name" value="Phosphonate-bd"/>
    <property type="match status" value="1"/>
</dbReference>
<proteinExistence type="predicted"/>
<gene>
    <name evidence="1" type="ORF">LY56_03388</name>
</gene>
<dbReference type="AlphaFoldDB" id="A0A2W7Q735"/>
<dbReference type="STRING" id="121821.GCA_001870675_00601"/>
<organism evidence="1 2">
    <name type="scientific">Roseinatronobacter thiooxidans</name>
    <dbReference type="NCBI Taxonomy" id="121821"/>
    <lineage>
        <taxon>Bacteria</taxon>
        <taxon>Pseudomonadati</taxon>
        <taxon>Pseudomonadota</taxon>
        <taxon>Alphaproteobacteria</taxon>
        <taxon>Rhodobacterales</taxon>
        <taxon>Paracoccaceae</taxon>
        <taxon>Roseinatronobacter</taxon>
    </lineage>
</organism>
<dbReference type="Gene3D" id="3.40.190.10">
    <property type="entry name" value="Periplasmic binding protein-like II"/>
    <property type="match status" value="2"/>
</dbReference>
<evidence type="ECO:0000313" key="1">
    <source>
        <dbReference type="EMBL" id="PZX36739.1"/>
    </source>
</evidence>
<accession>A0A2W7Q735</accession>
<dbReference type="Proteomes" id="UP000249364">
    <property type="component" value="Unassembled WGS sequence"/>
</dbReference>
<protein>
    <submittedName>
        <fullName evidence="1">Phosphonate transport system substrate-binding protein</fullName>
    </submittedName>
</protein>
<dbReference type="SUPFAM" id="SSF53850">
    <property type="entry name" value="Periplasmic binding protein-like II"/>
    <property type="match status" value="1"/>
</dbReference>
<keyword evidence="2" id="KW-1185">Reference proteome</keyword>
<sequence>MKDVGSTTGHIIPAYMLVQAGIDIDRDVTIYNLGGTLFQALISGDVDATATGVRDWDKFVEMAGEGYKILEQSPQMPDDLILAGAHISTECVDFLRGVMLENDQALIDATLAPEGRERYRGASLVSVDDATYEVVREAYAALGLIAE</sequence>
<name>A0A2W7Q735_9RHOB</name>
<comment type="caution">
    <text evidence="1">The sequence shown here is derived from an EMBL/GenBank/DDBJ whole genome shotgun (WGS) entry which is preliminary data.</text>
</comment>
<reference evidence="1 2" key="1">
    <citation type="submission" date="2018-06" db="EMBL/GenBank/DDBJ databases">
        <title>Genomic Encyclopedia of Archaeal and Bacterial Type Strains, Phase II (KMG-II): from individual species to whole genera.</title>
        <authorList>
            <person name="Goeker M."/>
        </authorList>
    </citation>
    <scope>NUCLEOTIDE SEQUENCE [LARGE SCALE GENOMIC DNA]</scope>
    <source>
        <strain evidence="1 2">DSM 13087</strain>
    </source>
</reference>
<evidence type="ECO:0000313" key="2">
    <source>
        <dbReference type="Proteomes" id="UP000249364"/>
    </source>
</evidence>